<protein>
    <submittedName>
        <fullName evidence="13">TonB-linked outer membrane protein, SusC/RagA family</fullName>
    </submittedName>
</protein>
<dbReference type="Gene3D" id="2.60.40.1120">
    <property type="entry name" value="Carboxypeptidase-like, regulatory domain"/>
    <property type="match status" value="1"/>
</dbReference>
<dbReference type="InterPro" id="IPR012910">
    <property type="entry name" value="Plug_dom"/>
</dbReference>
<dbReference type="InterPro" id="IPR039426">
    <property type="entry name" value="TonB-dep_rcpt-like"/>
</dbReference>
<dbReference type="InterPro" id="IPR023997">
    <property type="entry name" value="TonB-dep_OMP_SusC/RagA_CS"/>
</dbReference>
<reference evidence="14" key="1">
    <citation type="submission" date="2016-10" db="EMBL/GenBank/DDBJ databases">
        <authorList>
            <person name="Varghese N."/>
            <person name="Submissions S."/>
        </authorList>
    </citation>
    <scope>NUCLEOTIDE SEQUENCE [LARGE SCALE GENOMIC DNA]</scope>
    <source>
        <strain evidence="14">DSM 25329</strain>
    </source>
</reference>
<dbReference type="STRING" id="659014.SAMN04487996_103323"/>
<dbReference type="Pfam" id="PF00593">
    <property type="entry name" value="TonB_dep_Rec_b-barrel"/>
    <property type="match status" value="1"/>
</dbReference>
<dbReference type="NCBIfam" id="TIGR04057">
    <property type="entry name" value="SusC_RagA_signa"/>
    <property type="match status" value="1"/>
</dbReference>
<evidence type="ECO:0000256" key="6">
    <source>
        <dbReference type="ARBA" id="ARBA00023004"/>
    </source>
</evidence>
<feature type="domain" description="Secretin/TonB short N-terminal" evidence="12">
    <location>
        <begin position="84"/>
        <end position="134"/>
    </location>
</feature>
<name>A0A1G7A5Y8_9BACT</name>
<dbReference type="InterPro" id="IPR037066">
    <property type="entry name" value="Plug_dom_sf"/>
</dbReference>
<evidence type="ECO:0000256" key="1">
    <source>
        <dbReference type="ARBA" id="ARBA00004571"/>
    </source>
</evidence>
<dbReference type="SMART" id="SM00965">
    <property type="entry name" value="STN"/>
    <property type="match status" value="1"/>
</dbReference>
<evidence type="ECO:0000313" key="14">
    <source>
        <dbReference type="Proteomes" id="UP000198748"/>
    </source>
</evidence>
<keyword evidence="14" id="KW-1185">Reference proteome</keyword>
<evidence type="ECO:0000313" key="13">
    <source>
        <dbReference type="EMBL" id="SDE09286.1"/>
    </source>
</evidence>
<dbReference type="NCBIfam" id="TIGR04056">
    <property type="entry name" value="OMP_RagA_SusC"/>
    <property type="match status" value="1"/>
</dbReference>
<dbReference type="Pfam" id="PF13715">
    <property type="entry name" value="CarbopepD_reg_2"/>
    <property type="match status" value="1"/>
</dbReference>
<keyword evidence="6" id="KW-0408">Iron</keyword>
<comment type="subcellular location">
    <subcellularLocation>
        <location evidence="1 10">Cell outer membrane</location>
        <topology evidence="1 10">Multi-pass membrane protein</topology>
    </subcellularLocation>
</comment>
<organism evidence="13 14">
    <name type="scientific">Dyadobacter soli</name>
    <dbReference type="NCBI Taxonomy" id="659014"/>
    <lineage>
        <taxon>Bacteria</taxon>
        <taxon>Pseudomonadati</taxon>
        <taxon>Bacteroidota</taxon>
        <taxon>Cytophagia</taxon>
        <taxon>Cytophagales</taxon>
        <taxon>Spirosomataceae</taxon>
        <taxon>Dyadobacter</taxon>
    </lineage>
</organism>
<dbReference type="Pfam" id="PF07715">
    <property type="entry name" value="Plug"/>
    <property type="match status" value="1"/>
</dbReference>
<keyword evidence="4" id="KW-0406">Ion transport</keyword>
<evidence type="ECO:0000256" key="3">
    <source>
        <dbReference type="ARBA" id="ARBA00022452"/>
    </source>
</evidence>
<evidence type="ECO:0000259" key="12">
    <source>
        <dbReference type="SMART" id="SM00965"/>
    </source>
</evidence>
<evidence type="ECO:0000256" key="9">
    <source>
        <dbReference type="ARBA" id="ARBA00023237"/>
    </source>
</evidence>
<keyword evidence="7 11" id="KW-0798">TonB box</keyword>
<keyword evidence="2 10" id="KW-0813">Transport</keyword>
<evidence type="ECO:0000256" key="2">
    <source>
        <dbReference type="ARBA" id="ARBA00022448"/>
    </source>
</evidence>
<dbReference type="Gene3D" id="2.170.130.10">
    <property type="entry name" value="TonB-dependent receptor, plug domain"/>
    <property type="match status" value="1"/>
</dbReference>
<dbReference type="PROSITE" id="PS52016">
    <property type="entry name" value="TONB_DEPENDENT_REC_3"/>
    <property type="match status" value="1"/>
</dbReference>
<dbReference type="InterPro" id="IPR011662">
    <property type="entry name" value="Secretin/TonB_short_N"/>
</dbReference>
<dbReference type="EMBL" id="FNAN01000003">
    <property type="protein sequence ID" value="SDE09286.1"/>
    <property type="molecule type" value="Genomic_DNA"/>
</dbReference>
<dbReference type="InterPro" id="IPR036942">
    <property type="entry name" value="Beta-barrel_TonB_sf"/>
</dbReference>
<dbReference type="SUPFAM" id="SSF56935">
    <property type="entry name" value="Porins"/>
    <property type="match status" value="1"/>
</dbReference>
<keyword evidence="5 10" id="KW-0812">Transmembrane</keyword>
<dbReference type="InterPro" id="IPR008969">
    <property type="entry name" value="CarboxyPept-like_regulatory"/>
</dbReference>
<evidence type="ECO:0000256" key="4">
    <source>
        <dbReference type="ARBA" id="ARBA00022496"/>
    </source>
</evidence>
<dbReference type="AlphaFoldDB" id="A0A1G7A5Y8"/>
<evidence type="ECO:0000256" key="5">
    <source>
        <dbReference type="ARBA" id="ARBA00022692"/>
    </source>
</evidence>
<accession>A0A1G7A5Y8</accession>
<evidence type="ECO:0000256" key="7">
    <source>
        <dbReference type="ARBA" id="ARBA00023077"/>
    </source>
</evidence>
<comment type="similarity">
    <text evidence="10 11">Belongs to the TonB-dependent receptor family.</text>
</comment>
<dbReference type="SUPFAM" id="SSF49464">
    <property type="entry name" value="Carboxypeptidase regulatory domain-like"/>
    <property type="match status" value="1"/>
</dbReference>
<keyword evidence="9 10" id="KW-0998">Cell outer membrane</keyword>
<dbReference type="InterPro" id="IPR023996">
    <property type="entry name" value="TonB-dep_OMP_SusC/RagA"/>
</dbReference>
<dbReference type="GO" id="GO:0006826">
    <property type="term" value="P:iron ion transport"/>
    <property type="evidence" value="ECO:0007669"/>
    <property type="project" value="UniProtKB-KW"/>
</dbReference>
<dbReference type="Pfam" id="PF07660">
    <property type="entry name" value="STN"/>
    <property type="match status" value="1"/>
</dbReference>
<dbReference type="Proteomes" id="UP000198748">
    <property type="component" value="Unassembled WGS sequence"/>
</dbReference>
<keyword evidence="8 10" id="KW-0472">Membrane</keyword>
<evidence type="ECO:0000256" key="11">
    <source>
        <dbReference type="RuleBase" id="RU003357"/>
    </source>
</evidence>
<keyword evidence="4" id="KW-0410">Iron transport</keyword>
<dbReference type="GO" id="GO:0009279">
    <property type="term" value="C:cell outer membrane"/>
    <property type="evidence" value="ECO:0007669"/>
    <property type="project" value="UniProtKB-SubCell"/>
</dbReference>
<dbReference type="Gene3D" id="2.40.170.20">
    <property type="entry name" value="TonB-dependent receptor, beta-barrel domain"/>
    <property type="match status" value="1"/>
</dbReference>
<keyword evidence="3 10" id="KW-1134">Transmembrane beta strand</keyword>
<dbReference type="InterPro" id="IPR000531">
    <property type="entry name" value="Beta-barrel_TonB"/>
</dbReference>
<sequence>MFYPTVPNHQTIKIMQKTVRNKPVDWRKIMRIGLLQWILAVSLAAGSYAKETAAQSVLSKDMTLTLRNVSLKQALNEIQARANTRFVYSSRVSVKENVTIDVKNQKLSKVLDQLLAPRGINYKLINNQIVLAKTRVNREESVIPELEEKLLQYVLPTEIQVRGTVSSSDGQGTLPGVSIVVKGTSQGTTTDGNGKFEITVPNVESALVFSFVGYVSQEVVVGNRTEVNVTLAADNKALSELVVVGYGTQKRVNLTGAVSQVQAKDLENRPLNNMTQILQGMVPNLNITFNTGQPGKGGALNVRGETSISGSAPPLVLIDGIPGDINRINPGDVESVSVLKDAAASAIYGARGAFGVILVTTKTAKNGKTTVSYSNNFGWSKPTINTNFMTNGYEYVKINDEAFIRATGNSYTRYSEEDYKEIEARRYDKTENPARPWVVVKNVNGKDIYNYYGNYDWWNTIFDMQQPSQQHNVNLSGGTDKVNYFLSGSMFSKDGIMRINTDNFKSYTLRSKINAQLTPWLKVSNNTQYFDSRYKYPGLEGGANSNFVAITVHALPIYAPRNPDGTPTYNTLKNNYSIGDGLFANLLKGVAGGEQKVHELTTINTVELSLAKNWNLTANHSYSFYITDDWYRSAVATYSVQPGIMTTVPNYNTDQLKKEFWFDPQNVVNVFSSYNHTFGKHYVSATAGINYETRKHQVLAGSRKNLLSESISDLNLGTGEQLASGGAYEYELFGAFFRANYDYQGKYLFEVNGRLDGTSRFGSGRRNGFFPSVSAGWRISEENFFETARNVVNNLKLRASYGTLGNQLPPKFNDKPTSASFYPYVPMMPTAQSTWITNGQKLQYVSSPAPISAGLTWESATTSNIGLDATLLKNRLNISFDGYIRNTTGILVPGQVLPSVYGATVPTQNAGDIQTKGFELTLGWADRFKVAGKPFSYNVSFVVSDSKSEVTKYDNPNKTLSNPYVGQEIGEMWGYQIDGMFQSNEEAQAYKIDQAIVNKQRLSAPGEWSKLQAGDLKFADLNNDGKIDQGANTLGDHGDLKKVGNNRARYRYGINLGASWNGFDISALAQGILKKNWYPGNNADKFWGPYSRPYYSFIPEDFGSDIWSPENPNAYFPVLRGYTALNAGGDLNAVNDRYIQNVGYLRLKNVVIGYTVPEKISKLVRIPRARIYISGENLLTYTPLRSKYIDPEAFDGDATNGRTYPMSKTISVGLNVTF</sequence>
<evidence type="ECO:0000256" key="8">
    <source>
        <dbReference type="ARBA" id="ARBA00023136"/>
    </source>
</evidence>
<dbReference type="Gene3D" id="3.55.50.30">
    <property type="match status" value="1"/>
</dbReference>
<proteinExistence type="inferred from homology"/>
<evidence type="ECO:0000256" key="10">
    <source>
        <dbReference type="PROSITE-ProRule" id="PRU01360"/>
    </source>
</evidence>
<gene>
    <name evidence="13" type="ORF">SAMN04487996_103323</name>
</gene>